<feature type="region of interest" description="Disordered" evidence="2">
    <location>
        <begin position="877"/>
        <end position="906"/>
    </location>
</feature>
<feature type="domain" description="GATA-type" evidence="3">
    <location>
        <begin position="521"/>
        <end position="537"/>
    </location>
</feature>
<organism evidence="4 5">
    <name type="scientific">Nadsonia fulvescens var. elongata DSM 6958</name>
    <dbReference type="NCBI Taxonomy" id="857566"/>
    <lineage>
        <taxon>Eukaryota</taxon>
        <taxon>Fungi</taxon>
        <taxon>Dikarya</taxon>
        <taxon>Ascomycota</taxon>
        <taxon>Saccharomycotina</taxon>
        <taxon>Dipodascomycetes</taxon>
        <taxon>Dipodascales</taxon>
        <taxon>Dipodascales incertae sedis</taxon>
        <taxon>Nadsonia</taxon>
    </lineage>
</organism>
<name>A0A1E3PFF4_9ASCO</name>
<feature type="compositionally biased region" description="Polar residues" evidence="2">
    <location>
        <begin position="895"/>
        <end position="906"/>
    </location>
</feature>
<sequence>MNSNNVVSREMRLKILYTFDIENSTTCLTRSSSSVMVKMIADQDIGVIGLVTCARAIASASPEILASSESFDYAVYSTDYAEPDSPLVGHGMLSWILSTHTQEERITLSPKFCDSSVFFDENSISSAFVVGRVCTNMLSVFSRDSSPTLEVRLRLKPVTSSSQADYIRSIKLYQEIATIITEASSSSKTSFDHVAWAEFLSSNSNINSLIKQRKTLEQQQRLQQIQMAQVRRRPSSNHTSKNSNYSTNLNGSVGHMSSNIVTHPSSNLNNCSPWVYNHRSSNCSSPPPSSPPTFPNESSYTPSVLPQTSINHNFMSPNKPYIARLTTSDGSTSPTEVSPVLSRPVIAQPAISQAQNFQASVTQLSQPIPAFRPSIKEYIQLLDKQKSLSEKAKLVPDNVNTKSFKGRFEKSKKSPNNTALTPESPDDELTSTDKKKTAKTSEPSLKRKDNITKDLYEDILAGRPPKFCENCGAIHTPAWRKANHKIFYENDSTLKTLSSEELNNLRRDSEGRTYYLKQFILCNSCGIYYKDKGHMRPESLWDVKKNASDLTKVVEKIQNLKQFQDNNSVEFVGLIGKPRNTIPASSPIGLKSKIAASLKRNTPREFGEVQSSPVKRINSFPIEPLSNVRHLTDFSTVTFSAISSVPKIVNRLSLPVNHSSPDTDLEVPRNQGYRSTSGKSTTDNLVTNNLKNSPINSSTPLDEFTPLASTVASSPPTSVGLEEYDHISSEYNVDCNKKKSLPLCQVPGTPPRVIDESVDDLFITPRTKNVAKGDLFLTPQNENSPMKWLSRALNGGGGKNIFHSDPSFHSPNDFETFMNEAFSSPTTKNCKDYRIIYGSTEHDDQLNSEPVPFPGDKYHGGDQTSAVLTHPSIFYQKTNGSHTEKKNTPAKWSTLPESSSNVTSHTLDGRTEVICEPTIKGSEAIHKTSSKGPTTAQNLMVDFHEFLS</sequence>
<dbReference type="Pfam" id="PF25823">
    <property type="entry name" value="Ams2-SPT21_N"/>
    <property type="match status" value="1"/>
</dbReference>
<proteinExistence type="predicted"/>
<dbReference type="Proteomes" id="UP000095009">
    <property type="component" value="Unassembled WGS sequence"/>
</dbReference>
<feature type="compositionally biased region" description="Low complexity" evidence="2">
    <location>
        <begin position="220"/>
        <end position="229"/>
    </location>
</feature>
<feature type="compositionally biased region" description="Pro residues" evidence="2">
    <location>
        <begin position="285"/>
        <end position="294"/>
    </location>
</feature>
<evidence type="ECO:0000313" key="5">
    <source>
        <dbReference type="Proteomes" id="UP000095009"/>
    </source>
</evidence>
<keyword evidence="1" id="KW-0863">Zinc-finger</keyword>
<evidence type="ECO:0000256" key="2">
    <source>
        <dbReference type="SAM" id="MobiDB-lite"/>
    </source>
</evidence>
<keyword evidence="1" id="KW-0479">Metal-binding</keyword>
<dbReference type="AlphaFoldDB" id="A0A1E3PFF4"/>
<dbReference type="PROSITE" id="PS50114">
    <property type="entry name" value="GATA_ZN_FINGER_2"/>
    <property type="match status" value="1"/>
</dbReference>
<feature type="region of interest" description="Disordered" evidence="2">
    <location>
        <begin position="658"/>
        <end position="701"/>
    </location>
</feature>
<dbReference type="GO" id="GO:0030466">
    <property type="term" value="P:silent mating-type cassette heterochromatin formation"/>
    <property type="evidence" value="ECO:0007669"/>
    <property type="project" value="TreeGrafter"/>
</dbReference>
<feature type="region of interest" description="Disordered" evidence="2">
    <location>
        <begin position="279"/>
        <end position="304"/>
    </location>
</feature>
<dbReference type="GO" id="GO:0008270">
    <property type="term" value="F:zinc ion binding"/>
    <property type="evidence" value="ECO:0007669"/>
    <property type="project" value="UniProtKB-KW"/>
</dbReference>
<feature type="region of interest" description="Disordered" evidence="2">
    <location>
        <begin position="405"/>
        <end position="446"/>
    </location>
</feature>
<keyword evidence="5" id="KW-1185">Reference proteome</keyword>
<dbReference type="GO" id="GO:0043565">
    <property type="term" value="F:sequence-specific DNA binding"/>
    <property type="evidence" value="ECO:0007669"/>
    <property type="project" value="InterPro"/>
</dbReference>
<dbReference type="GO" id="GO:0000183">
    <property type="term" value="P:rDNA heterochromatin formation"/>
    <property type="evidence" value="ECO:0007669"/>
    <property type="project" value="TreeGrafter"/>
</dbReference>
<reference evidence="4 5" key="1">
    <citation type="journal article" date="2016" name="Proc. Natl. Acad. Sci. U.S.A.">
        <title>Comparative genomics of biotechnologically important yeasts.</title>
        <authorList>
            <person name="Riley R."/>
            <person name="Haridas S."/>
            <person name="Wolfe K.H."/>
            <person name="Lopes M.R."/>
            <person name="Hittinger C.T."/>
            <person name="Goeker M."/>
            <person name="Salamov A.A."/>
            <person name="Wisecaver J.H."/>
            <person name="Long T.M."/>
            <person name="Calvey C.H."/>
            <person name="Aerts A.L."/>
            <person name="Barry K.W."/>
            <person name="Choi C."/>
            <person name="Clum A."/>
            <person name="Coughlan A.Y."/>
            <person name="Deshpande S."/>
            <person name="Douglass A.P."/>
            <person name="Hanson S.J."/>
            <person name="Klenk H.-P."/>
            <person name="LaButti K.M."/>
            <person name="Lapidus A."/>
            <person name="Lindquist E.A."/>
            <person name="Lipzen A.M."/>
            <person name="Meier-Kolthoff J.P."/>
            <person name="Ohm R.A."/>
            <person name="Otillar R.P."/>
            <person name="Pangilinan J.L."/>
            <person name="Peng Y."/>
            <person name="Rokas A."/>
            <person name="Rosa C.A."/>
            <person name="Scheuner C."/>
            <person name="Sibirny A.A."/>
            <person name="Slot J.C."/>
            <person name="Stielow J.B."/>
            <person name="Sun H."/>
            <person name="Kurtzman C.P."/>
            <person name="Blackwell M."/>
            <person name="Grigoriev I.V."/>
            <person name="Jeffries T.W."/>
        </authorList>
    </citation>
    <scope>NUCLEOTIDE SEQUENCE [LARGE SCALE GENOMIC DNA]</scope>
    <source>
        <strain evidence="4 5">DSM 6958</strain>
    </source>
</reference>
<accession>A0A1E3PFF4</accession>
<evidence type="ECO:0000256" key="1">
    <source>
        <dbReference type="PROSITE-ProRule" id="PRU00094"/>
    </source>
</evidence>
<feature type="compositionally biased region" description="Polar residues" evidence="2">
    <location>
        <begin position="672"/>
        <end position="700"/>
    </location>
</feature>
<evidence type="ECO:0000313" key="4">
    <source>
        <dbReference type="EMBL" id="ODQ64166.1"/>
    </source>
</evidence>
<feature type="compositionally biased region" description="Polar residues" evidence="2">
    <location>
        <begin position="236"/>
        <end position="261"/>
    </location>
</feature>
<feature type="region of interest" description="Disordered" evidence="2">
    <location>
        <begin position="220"/>
        <end position="261"/>
    </location>
</feature>
<gene>
    <name evidence="4" type="ORF">NADFUDRAFT_52498</name>
</gene>
<dbReference type="InterPro" id="IPR042403">
    <property type="entry name" value="Spt21/Ams2"/>
</dbReference>
<dbReference type="GO" id="GO:0006357">
    <property type="term" value="P:regulation of transcription by RNA polymerase II"/>
    <property type="evidence" value="ECO:0007669"/>
    <property type="project" value="TreeGrafter"/>
</dbReference>
<dbReference type="InterPro" id="IPR057725">
    <property type="entry name" value="Ams2-SPT21_N"/>
</dbReference>
<dbReference type="PANTHER" id="PTHR39147:SF1">
    <property type="entry name" value="PROTEIN SPT21"/>
    <property type="match status" value="1"/>
</dbReference>
<keyword evidence="1" id="KW-0862">Zinc</keyword>
<dbReference type="SMART" id="SM00401">
    <property type="entry name" value="ZnF_GATA"/>
    <property type="match status" value="1"/>
</dbReference>
<dbReference type="OrthoDB" id="3199820at2759"/>
<dbReference type="PANTHER" id="PTHR39147">
    <property type="entry name" value="PROTEIN SPT21"/>
    <property type="match status" value="1"/>
</dbReference>
<dbReference type="EMBL" id="KV454412">
    <property type="protein sequence ID" value="ODQ64166.1"/>
    <property type="molecule type" value="Genomic_DNA"/>
</dbReference>
<dbReference type="Gene3D" id="3.30.50.10">
    <property type="entry name" value="Erythroid Transcription Factor GATA-1, subunit A"/>
    <property type="match status" value="1"/>
</dbReference>
<evidence type="ECO:0000259" key="3">
    <source>
        <dbReference type="PROSITE" id="PS50114"/>
    </source>
</evidence>
<dbReference type="CDD" id="cd00202">
    <property type="entry name" value="ZnF_GATA"/>
    <property type="match status" value="1"/>
</dbReference>
<dbReference type="SUPFAM" id="SSF57716">
    <property type="entry name" value="Glucocorticoid receptor-like (DNA-binding domain)"/>
    <property type="match status" value="1"/>
</dbReference>
<dbReference type="InterPro" id="IPR013088">
    <property type="entry name" value="Znf_NHR/GATA"/>
</dbReference>
<protein>
    <recommendedName>
        <fullName evidence="3">GATA-type domain-containing protein</fullName>
    </recommendedName>
</protein>
<dbReference type="InterPro" id="IPR000679">
    <property type="entry name" value="Znf_GATA"/>
</dbReference>